<evidence type="ECO:0000259" key="1">
    <source>
        <dbReference type="Pfam" id="PF02627"/>
    </source>
</evidence>
<evidence type="ECO:0000313" key="3">
    <source>
        <dbReference type="Proteomes" id="UP000189796"/>
    </source>
</evidence>
<dbReference type="Proteomes" id="UP000189796">
    <property type="component" value="Chromosome I"/>
</dbReference>
<sequence length="119" mass="12594">MHMLDWNTYRRQLVAGVGGFGKLNPDIIKGYTTLSRAGQKAGHLDEKTRELVALAVAITLRCDGCITVHTAAARERGATREEIAEVLGVAVSVNAGAAVVYSTRALDAFDAAAEINPNA</sequence>
<dbReference type="InterPro" id="IPR003779">
    <property type="entry name" value="CMD-like"/>
</dbReference>
<dbReference type="PANTHER" id="PTHR33930">
    <property type="entry name" value="ALKYL HYDROPEROXIDE REDUCTASE AHPD"/>
    <property type="match status" value="1"/>
</dbReference>
<organism evidence="2 3">
    <name type="scientific">Bradyrhizobium erythrophlei</name>
    <dbReference type="NCBI Taxonomy" id="1437360"/>
    <lineage>
        <taxon>Bacteria</taxon>
        <taxon>Pseudomonadati</taxon>
        <taxon>Pseudomonadota</taxon>
        <taxon>Alphaproteobacteria</taxon>
        <taxon>Hyphomicrobiales</taxon>
        <taxon>Nitrobacteraceae</taxon>
        <taxon>Bradyrhizobium</taxon>
    </lineage>
</organism>
<reference evidence="2 3" key="1">
    <citation type="submission" date="2016-11" db="EMBL/GenBank/DDBJ databases">
        <authorList>
            <person name="Jaros S."/>
            <person name="Januszkiewicz K."/>
            <person name="Wedrychowicz H."/>
        </authorList>
    </citation>
    <scope>NUCLEOTIDE SEQUENCE [LARGE SCALE GENOMIC DNA]</scope>
    <source>
        <strain evidence="2 3">GAS138</strain>
    </source>
</reference>
<dbReference type="RefSeq" id="WP_197689277.1">
    <property type="nucleotide sequence ID" value="NZ_LT670817.1"/>
</dbReference>
<evidence type="ECO:0000313" key="2">
    <source>
        <dbReference type="EMBL" id="SHG41965.1"/>
    </source>
</evidence>
<protein>
    <submittedName>
        <fullName evidence="2">Alkylhydroperoxidase AhpD family core domain-containing protein</fullName>
    </submittedName>
</protein>
<accession>A0A1M5JNI2</accession>
<dbReference type="EMBL" id="LT670817">
    <property type="protein sequence ID" value="SHG41965.1"/>
    <property type="molecule type" value="Genomic_DNA"/>
</dbReference>
<dbReference type="InterPro" id="IPR004675">
    <property type="entry name" value="AhpD_core"/>
</dbReference>
<dbReference type="GO" id="GO:0051920">
    <property type="term" value="F:peroxiredoxin activity"/>
    <property type="evidence" value="ECO:0007669"/>
    <property type="project" value="InterPro"/>
</dbReference>
<dbReference type="Gene3D" id="1.20.1290.10">
    <property type="entry name" value="AhpD-like"/>
    <property type="match status" value="1"/>
</dbReference>
<proteinExistence type="predicted"/>
<keyword evidence="2" id="KW-0575">Peroxidase</keyword>
<dbReference type="PANTHER" id="PTHR33930:SF2">
    <property type="entry name" value="BLR3452 PROTEIN"/>
    <property type="match status" value="1"/>
</dbReference>
<dbReference type="InterPro" id="IPR029032">
    <property type="entry name" value="AhpD-like"/>
</dbReference>
<name>A0A1M5JNI2_9BRAD</name>
<gene>
    <name evidence="2" type="ORF">SAMN05443248_1493</name>
</gene>
<dbReference type="NCBIfam" id="TIGR00778">
    <property type="entry name" value="ahpD_dom"/>
    <property type="match status" value="1"/>
</dbReference>
<dbReference type="Pfam" id="PF02627">
    <property type="entry name" value="CMD"/>
    <property type="match status" value="1"/>
</dbReference>
<dbReference type="SUPFAM" id="SSF69118">
    <property type="entry name" value="AhpD-like"/>
    <property type="match status" value="1"/>
</dbReference>
<dbReference type="AlphaFoldDB" id="A0A1M5JNI2"/>
<feature type="domain" description="Carboxymuconolactone decarboxylase-like" evidence="1">
    <location>
        <begin position="25"/>
        <end position="107"/>
    </location>
</feature>
<keyword evidence="2" id="KW-0560">Oxidoreductase</keyword>